<sequence length="107" mass="11887">MSFFPLACQRRSPNPAIRGRPSCFLLAEGEVFWNAGCEPRSGAPPVVKASWMGGWLELCDGRGVWKKEGVVRSRGWAKALSRRELLTVEFHLASAVVARGDCKLRAW</sequence>
<evidence type="ECO:0000313" key="1">
    <source>
        <dbReference type="EMBL" id="KAJ1095340.1"/>
    </source>
</evidence>
<reference evidence="1" key="1">
    <citation type="journal article" date="2022" name="bioRxiv">
        <title>Sequencing and chromosome-scale assembly of the giantPleurodeles waltlgenome.</title>
        <authorList>
            <person name="Brown T."/>
            <person name="Elewa A."/>
            <person name="Iarovenko S."/>
            <person name="Subramanian E."/>
            <person name="Araus A.J."/>
            <person name="Petzold A."/>
            <person name="Susuki M."/>
            <person name="Suzuki K.-i.T."/>
            <person name="Hayashi T."/>
            <person name="Toyoda A."/>
            <person name="Oliveira C."/>
            <person name="Osipova E."/>
            <person name="Leigh N.D."/>
            <person name="Simon A."/>
            <person name="Yun M.H."/>
        </authorList>
    </citation>
    <scope>NUCLEOTIDE SEQUENCE</scope>
    <source>
        <strain evidence="1">20211129_DDA</strain>
        <tissue evidence="1">Liver</tissue>
    </source>
</reference>
<comment type="caution">
    <text evidence="1">The sequence shown here is derived from an EMBL/GenBank/DDBJ whole genome shotgun (WGS) entry which is preliminary data.</text>
</comment>
<accession>A0AAV7LUX3</accession>
<protein>
    <submittedName>
        <fullName evidence="1">Uncharacterized protein</fullName>
    </submittedName>
</protein>
<gene>
    <name evidence="1" type="ORF">NDU88_000505</name>
</gene>
<keyword evidence="2" id="KW-1185">Reference proteome</keyword>
<proteinExistence type="predicted"/>
<dbReference type="Proteomes" id="UP001066276">
    <property type="component" value="Chromosome 10"/>
</dbReference>
<organism evidence="1 2">
    <name type="scientific">Pleurodeles waltl</name>
    <name type="common">Iberian ribbed newt</name>
    <dbReference type="NCBI Taxonomy" id="8319"/>
    <lineage>
        <taxon>Eukaryota</taxon>
        <taxon>Metazoa</taxon>
        <taxon>Chordata</taxon>
        <taxon>Craniata</taxon>
        <taxon>Vertebrata</taxon>
        <taxon>Euteleostomi</taxon>
        <taxon>Amphibia</taxon>
        <taxon>Batrachia</taxon>
        <taxon>Caudata</taxon>
        <taxon>Salamandroidea</taxon>
        <taxon>Salamandridae</taxon>
        <taxon>Pleurodelinae</taxon>
        <taxon>Pleurodeles</taxon>
    </lineage>
</organism>
<evidence type="ECO:0000313" key="2">
    <source>
        <dbReference type="Proteomes" id="UP001066276"/>
    </source>
</evidence>
<dbReference type="EMBL" id="JANPWB010000014">
    <property type="protein sequence ID" value="KAJ1095340.1"/>
    <property type="molecule type" value="Genomic_DNA"/>
</dbReference>
<name>A0AAV7LUX3_PLEWA</name>
<dbReference type="AlphaFoldDB" id="A0AAV7LUX3"/>